<dbReference type="PROSITE" id="PS50181">
    <property type="entry name" value="FBOX"/>
    <property type="match status" value="1"/>
</dbReference>
<dbReference type="STRING" id="981085.W9QNT7"/>
<dbReference type="InterPro" id="IPR036047">
    <property type="entry name" value="F-box-like_dom_sf"/>
</dbReference>
<feature type="domain" description="F-box" evidence="1">
    <location>
        <begin position="17"/>
        <end position="63"/>
    </location>
</feature>
<dbReference type="KEGG" id="mnt:21390924"/>
<evidence type="ECO:0000313" key="3">
    <source>
        <dbReference type="Proteomes" id="UP000030645"/>
    </source>
</evidence>
<dbReference type="Pfam" id="PF00646">
    <property type="entry name" value="F-box"/>
    <property type="match status" value="1"/>
</dbReference>
<evidence type="ECO:0000259" key="1">
    <source>
        <dbReference type="PROSITE" id="PS50181"/>
    </source>
</evidence>
<protein>
    <submittedName>
        <fullName evidence="2">F-box protein PP2-A13</fullName>
    </submittedName>
</protein>
<dbReference type="EMBL" id="KE343879">
    <property type="protein sequence ID" value="EXB44730.1"/>
    <property type="molecule type" value="Genomic_DNA"/>
</dbReference>
<proteinExistence type="predicted"/>
<dbReference type="AlphaFoldDB" id="W9QNT7"/>
<dbReference type="InterPro" id="IPR001810">
    <property type="entry name" value="F-box_dom"/>
</dbReference>
<dbReference type="PANTHER" id="PTHR31960">
    <property type="entry name" value="F-BOX PROTEIN PP2-A15"/>
    <property type="match status" value="1"/>
</dbReference>
<dbReference type="eggNOG" id="ENOG502QPMH">
    <property type="taxonomic scope" value="Eukaryota"/>
</dbReference>
<dbReference type="Proteomes" id="UP000030645">
    <property type="component" value="Unassembled WGS sequence"/>
</dbReference>
<dbReference type="PANTHER" id="PTHR31960:SF3">
    <property type="entry name" value="F-BOX PROTEIN PP2-A13"/>
    <property type="match status" value="1"/>
</dbReference>
<name>W9QNT7_9ROSA</name>
<sequence>MGANVSSSMADDDGPQRPRLGDIPENCVALILTFMDPPDVCKFARLNRAFRAASSADFIWESKLPSNYRFIIEKVLENSDMVEKLGKREIYARLCSPNSFDGGSKEIWLDKSTGGVFLSISSRALRITGIDDRRYWNFISTEESRFQTVAYLQQTWWLEVEGEIEFQFPAGNYSIFIRLHLGRPFKRLGRRVCNLEHVHGWGIKPVKFQLTTSDGQHDVSKCCLDNPGNWVNYHVGNFVVEDPNSLMKIKFSVTQIDCTHTKGGVCVDSVLICPSSVGKEARSLS</sequence>
<dbReference type="InterPro" id="IPR025886">
    <property type="entry name" value="PP2-like"/>
</dbReference>
<keyword evidence="3" id="KW-1185">Reference proteome</keyword>
<organism evidence="2 3">
    <name type="scientific">Morus notabilis</name>
    <dbReference type="NCBI Taxonomy" id="981085"/>
    <lineage>
        <taxon>Eukaryota</taxon>
        <taxon>Viridiplantae</taxon>
        <taxon>Streptophyta</taxon>
        <taxon>Embryophyta</taxon>
        <taxon>Tracheophyta</taxon>
        <taxon>Spermatophyta</taxon>
        <taxon>Magnoliopsida</taxon>
        <taxon>eudicotyledons</taxon>
        <taxon>Gunneridae</taxon>
        <taxon>Pentapetalae</taxon>
        <taxon>rosids</taxon>
        <taxon>fabids</taxon>
        <taxon>Rosales</taxon>
        <taxon>Moraceae</taxon>
        <taxon>Moreae</taxon>
        <taxon>Morus</taxon>
    </lineage>
</organism>
<dbReference type="CDD" id="cd22162">
    <property type="entry name" value="F-box_AtSKIP3-like"/>
    <property type="match status" value="1"/>
</dbReference>
<reference evidence="3" key="1">
    <citation type="submission" date="2013-01" db="EMBL/GenBank/DDBJ databases">
        <title>Draft Genome Sequence of a Mulberry Tree, Morus notabilis C.K. Schneid.</title>
        <authorList>
            <person name="He N."/>
            <person name="Zhao S."/>
        </authorList>
    </citation>
    <scope>NUCLEOTIDE SEQUENCE</scope>
</reference>
<dbReference type="Pfam" id="PF14299">
    <property type="entry name" value="PP2"/>
    <property type="match status" value="1"/>
</dbReference>
<dbReference type="SUPFAM" id="SSF81383">
    <property type="entry name" value="F-box domain"/>
    <property type="match status" value="1"/>
</dbReference>
<evidence type="ECO:0000313" key="2">
    <source>
        <dbReference type="EMBL" id="EXB44730.1"/>
    </source>
</evidence>
<accession>W9QNT7</accession>
<dbReference type="OrthoDB" id="9970274at2759"/>
<gene>
    <name evidence="2" type="ORF">L484_007526</name>
</gene>